<comment type="caution">
    <text evidence="1">The sequence shown here is derived from an EMBL/GenBank/DDBJ whole genome shotgun (WGS) entry which is preliminary data.</text>
</comment>
<dbReference type="Proteomes" id="UP000014408">
    <property type="component" value="Unassembled WGS sequence"/>
</dbReference>
<gene>
    <name evidence="1" type="ORF">HMPREF1219_01428</name>
</gene>
<organism evidence="1 2">
    <name type="scientific">Corynebacterium pyruviciproducens ATCC BAA-1742</name>
    <dbReference type="NCBI Taxonomy" id="1125779"/>
    <lineage>
        <taxon>Bacteria</taxon>
        <taxon>Bacillati</taxon>
        <taxon>Actinomycetota</taxon>
        <taxon>Actinomycetes</taxon>
        <taxon>Mycobacteriales</taxon>
        <taxon>Corynebacteriaceae</taxon>
        <taxon>Corynebacterium</taxon>
    </lineage>
</organism>
<dbReference type="eggNOG" id="ENOG5033J7G">
    <property type="taxonomic scope" value="Bacteria"/>
</dbReference>
<proteinExistence type="predicted"/>
<dbReference type="HOGENOM" id="CLU_168745_1_1_11"/>
<reference evidence="1 2" key="1">
    <citation type="submission" date="2013-05" db="EMBL/GenBank/DDBJ databases">
        <title>The Genome Sequence of Corynebacterium pyruviciproducens 1773O (ATCC BAA-1742).</title>
        <authorList>
            <consortium name="The Broad Institute Genomics Platform"/>
            <person name="Earl A."/>
            <person name="Ward D."/>
            <person name="Feldgarden M."/>
            <person name="Gevers D."/>
            <person name="Tong J."/>
            <person name="Walker B."/>
            <person name="Young S."/>
            <person name="Zeng Q."/>
            <person name="Gargeya S."/>
            <person name="Fitzgerald M."/>
            <person name="Haas B."/>
            <person name="Abouelleil A."/>
            <person name="Allen A.W."/>
            <person name="Alvarado L."/>
            <person name="Arachchi H.M."/>
            <person name="Berlin A.M."/>
            <person name="Chapman S.B."/>
            <person name="Gainer-Dewar J."/>
            <person name="Goldberg J."/>
            <person name="Griggs A."/>
            <person name="Gujja S."/>
            <person name="Hansen M."/>
            <person name="Howarth C."/>
            <person name="Imamovic A."/>
            <person name="Ireland A."/>
            <person name="Larimer J."/>
            <person name="McCowan C."/>
            <person name="Murphy C."/>
            <person name="Pearson M."/>
            <person name="Poon T.W."/>
            <person name="Priest M."/>
            <person name="Roberts A."/>
            <person name="Saif S."/>
            <person name="Shea T."/>
            <person name="Sisk P."/>
            <person name="Sykes S."/>
            <person name="Wortman J."/>
            <person name="Nusbaum C."/>
            <person name="Birren B."/>
        </authorList>
    </citation>
    <scope>NUCLEOTIDE SEQUENCE [LARGE SCALE GENOMIC DNA]</scope>
    <source>
        <strain evidence="1 2">ATCC BAA-1742</strain>
    </source>
</reference>
<sequence length="79" mass="9369">MRQNLTDDDILYATAWPQWIEPLDEEDPHRELRLGFDPNGRLLEIVVLIFDSGNELVIHAMKARQQYLRLLRNPPLYPK</sequence>
<dbReference type="STRING" id="1125779.HMPREF1219_01428"/>
<protein>
    <recommendedName>
        <fullName evidence="3">Toxin-antitoxin system, toxin component</fullName>
    </recommendedName>
</protein>
<dbReference type="EMBL" id="ATBY01000014">
    <property type="protein sequence ID" value="EPD69203.1"/>
    <property type="molecule type" value="Genomic_DNA"/>
</dbReference>
<accession>S2YXZ7</accession>
<name>S2YXZ7_9CORY</name>
<evidence type="ECO:0000313" key="1">
    <source>
        <dbReference type="EMBL" id="EPD69203.1"/>
    </source>
</evidence>
<dbReference type="AlphaFoldDB" id="S2YXZ7"/>
<keyword evidence="2" id="KW-1185">Reference proteome</keyword>
<evidence type="ECO:0008006" key="3">
    <source>
        <dbReference type="Google" id="ProtNLM"/>
    </source>
</evidence>
<evidence type="ECO:0000313" key="2">
    <source>
        <dbReference type="Proteomes" id="UP000014408"/>
    </source>
</evidence>